<dbReference type="GO" id="GO:0016052">
    <property type="term" value="P:carbohydrate catabolic process"/>
    <property type="evidence" value="ECO:0007669"/>
    <property type="project" value="TreeGrafter"/>
</dbReference>
<evidence type="ECO:0000256" key="5">
    <source>
        <dbReference type="ARBA" id="ARBA00048791"/>
    </source>
</evidence>
<dbReference type="PATRIC" id="fig|1527444.3.peg.280"/>
<evidence type="ECO:0000256" key="1">
    <source>
        <dbReference type="ARBA" id="ARBA00010936"/>
    </source>
</evidence>
<comment type="subcellular location">
    <subcellularLocation>
        <location evidence="7">Cytoplasm</location>
    </subcellularLocation>
</comment>
<dbReference type="HAMAP" id="MF_00114">
    <property type="entry name" value="DeoC_type1"/>
    <property type="match status" value="1"/>
</dbReference>
<keyword evidence="3 7" id="KW-0456">Lyase</keyword>
<comment type="pathway">
    <text evidence="7">Carbohydrate degradation; 2-deoxy-D-ribose 1-phosphate degradation; D-glyceraldehyde 3-phosphate and acetaldehyde from 2-deoxy-alpha-D-ribose 1-phosphate: step 2/2.</text>
</comment>
<dbReference type="Gene3D" id="3.20.20.70">
    <property type="entry name" value="Aldolase class I"/>
    <property type="match status" value="1"/>
</dbReference>
<dbReference type="PANTHER" id="PTHR10889">
    <property type="entry name" value="DEOXYRIBOSE-PHOSPHATE ALDOLASE"/>
    <property type="match status" value="1"/>
</dbReference>
<reference evidence="8 9" key="1">
    <citation type="submission" date="2014-08" db="EMBL/GenBank/DDBJ databases">
        <title>Comparative genomics reveals surprising divergence of two closely related strains of uncultivated UCYN-A cyanobacteria.</title>
        <authorList>
            <person name="Bombar D."/>
            <person name="Heller P."/>
            <person name="Sanchez-Baracaldo P."/>
            <person name="Carter B.J."/>
            <person name="Zert J.P."/>
        </authorList>
    </citation>
    <scope>NUCLEOTIDE SEQUENCE [LARGE SCALE GENOMIC DNA]</scope>
</reference>
<dbReference type="eggNOG" id="COG0274">
    <property type="taxonomic scope" value="Bacteria"/>
</dbReference>
<dbReference type="InterPro" id="IPR011343">
    <property type="entry name" value="DeoC"/>
</dbReference>
<dbReference type="Pfam" id="PF01791">
    <property type="entry name" value="DeoC"/>
    <property type="match status" value="1"/>
</dbReference>
<dbReference type="GO" id="GO:0009264">
    <property type="term" value="P:deoxyribonucleotide catabolic process"/>
    <property type="evidence" value="ECO:0007669"/>
    <property type="project" value="UniProtKB-UniRule"/>
</dbReference>
<dbReference type="SMART" id="SM01133">
    <property type="entry name" value="DeoC"/>
    <property type="match status" value="1"/>
</dbReference>
<dbReference type="AlphaFoldDB" id="A0A086CI95"/>
<accession>A0A086CI95</accession>
<dbReference type="EC" id="4.1.2.4" evidence="7"/>
<evidence type="ECO:0000256" key="2">
    <source>
        <dbReference type="ARBA" id="ARBA00022490"/>
    </source>
</evidence>
<dbReference type="InterPro" id="IPR028581">
    <property type="entry name" value="DeoC_typeI"/>
</dbReference>
<evidence type="ECO:0000256" key="4">
    <source>
        <dbReference type="ARBA" id="ARBA00023270"/>
    </source>
</evidence>
<dbReference type="GO" id="GO:0004139">
    <property type="term" value="F:deoxyribose-phosphate aldolase activity"/>
    <property type="evidence" value="ECO:0007669"/>
    <property type="project" value="UniProtKB-UniRule"/>
</dbReference>
<dbReference type="Proteomes" id="UP000028922">
    <property type="component" value="Unassembled WGS sequence"/>
</dbReference>
<evidence type="ECO:0000313" key="9">
    <source>
        <dbReference type="Proteomes" id="UP000028922"/>
    </source>
</evidence>
<name>A0A086CI95_9CHRO</name>
<dbReference type="SUPFAM" id="SSF51569">
    <property type="entry name" value="Aldolase"/>
    <property type="match status" value="1"/>
</dbReference>
<sequence length="220" mass="24062">MKSELNINIANYIEHSSLNPNSTYEEIKTLCDEAQYFQFPSVCVYPHFVPQVVHLLHGTKTSISTVIGFPSGATTSSVKLYEAQEATDNGANELNIMINLGELKLGNSRFIYDEISSICETTKKIIKIVLESNLLTNAEKKLASDICADAGAKYLETNTGWFGGITKIDIEYLHKICSGKMGIKASGGIHTFEQALELVKLGASRIGTSHGVDIVKTQNQ</sequence>
<evidence type="ECO:0000313" key="8">
    <source>
        <dbReference type="EMBL" id="KFF41909.1"/>
    </source>
</evidence>
<organism evidence="8 9">
    <name type="scientific">Candidatus Atelocyanobacterium thalassa isolate SIO64986</name>
    <dbReference type="NCBI Taxonomy" id="1527444"/>
    <lineage>
        <taxon>Bacteria</taxon>
        <taxon>Bacillati</taxon>
        <taxon>Cyanobacteriota</taxon>
        <taxon>Cyanophyceae</taxon>
        <taxon>Oscillatoriophycideae</taxon>
        <taxon>Chroococcales</taxon>
        <taxon>Aphanothecaceae</taxon>
        <taxon>Candidatus Atelocyanobacterium</taxon>
        <taxon>Candidatus Atelocyanobacterium thalassae</taxon>
    </lineage>
</organism>
<gene>
    <name evidence="7" type="primary">deoC</name>
    <name evidence="8" type="ORF">ucyna2_00288</name>
</gene>
<comment type="function">
    <text evidence="6 7">Catalyzes a reversible aldol reaction between acetaldehyde and D-glyceraldehyde 3-phosphate to generate 2-deoxy-D-ribose 5-phosphate.</text>
</comment>
<proteinExistence type="inferred from homology"/>
<dbReference type="STRING" id="1527444.ucyna2_00288"/>
<evidence type="ECO:0000256" key="6">
    <source>
        <dbReference type="ARBA" id="ARBA00056337"/>
    </source>
</evidence>
<dbReference type="FunFam" id="3.20.20.70:FF:000044">
    <property type="entry name" value="Deoxyribose-phosphate aldolase"/>
    <property type="match status" value="1"/>
</dbReference>
<comment type="similarity">
    <text evidence="1 7">Belongs to the DeoC/FbaB aldolase family. DeoC type 1 subfamily.</text>
</comment>
<protein>
    <recommendedName>
        <fullName evidence="7">Deoxyribose-phosphate aldolase</fullName>
        <shortName evidence="7">DERA</shortName>
        <ecNumber evidence="7">4.1.2.4</ecNumber>
    </recommendedName>
    <alternativeName>
        <fullName evidence="7">2-deoxy-D-ribose 5-phosphate aldolase</fullName>
    </alternativeName>
    <alternativeName>
        <fullName evidence="7">Phosphodeoxyriboaldolase</fullName>
        <shortName evidence="7">Deoxyriboaldolase</shortName>
    </alternativeName>
</protein>
<dbReference type="PANTHER" id="PTHR10889:SF1">
    <property type="entry name" value="DEOXYRIBOSE-PHOSPHATE ALDOLASE"/>
    <property type="match status" value="1"/>
</dbReference>
<dbReference type="EMBL" id="JPSP01000002">
    <property type="protein sequence ID" value="KFF41909.1"/>
    <property type="molecule type" value="Genomic_DNA"/>
</dbReference>
<keyword evidence="4 7" id="KW-0704">Schiff base</keyword>
<evidence type="ECO:0000256" key="7">
    <source>
        <dbReference type="HAMAP-Rule" id="MF_00114"/>
    </source>
</evidence>
<dbReference type="InterPro" id="IPR013785">
    <property type="entry name" value="Aldolase_TIM"/>
</dbReference>
<dbReference type="GO" id="GO:0005737">
    <property type="term" value="C:cytoplasm"/>
    <property type="evidence" value="ECO:0007669"/>
    <property type="project" value="UniProtKB-SubCell"/>
</dbReference>
<dbReference type="NCBIfam" id="TIGR00126">
    <property type="entry name" value="deoC"/>
    <property type="match status" value="1"/>
</dbReference>
<dbReference type="CDD" id="cd00959">
    <property type="entry name" value="DeoC"/>
    <property type="match status" value="1"/>
</dbReference>
<comment type="caution">
    <text evidence="7">Lacks conserved residue(s) required for the propagation of feature annotation.</text>
</comment>
<evidence type="ECO:0000256" key="3">
    <source>
        <dbReference type="ARBA" id="ARBA00023239"/>
    </source>
</evidence>
<dbReference type="GO" id="GO:0006018">
    <property type="term" value="P:2-deoxyribose 1-phosphate catabolic process"/>
    <property type="evidence" value="ECO:0007669"/>
    <property type="project" value="UniProtKB-UniRule"/>
</dbReference>
<dbReference type="InterPro" id="IPR002915">
    <property type="entry name" value="DeoC/FbaB/LacD_aldolase"/>
</dbReference>
<comment type="caution">
    <text evidence="8">The sequence shown here is derived from an EMBL/GenBank/DDBJ whole genome shotgun (WGS) entry which is preliminary data.</text>
</comment>
<feature type="active site" description="Proton donor/acceptor" evidence="7">
    <location>
        <position position="184"/>
    </location>
</feature>
<dbReference type="PIRSF" id="PIRSF001357">
    <property type="entry name" value="DeoC"/>
    <property type="match status" value="1"/>
</dbReference>
<comment type="catalytic activity">
    <reaction evidence="5 7">
        <text>2-deoxy-D-ribose 5-phosphate = D-glyceraldehyde 3-phosphate + acetaldehyde</text>
        <dbReference type="Rhea" id="RHEA:12821"/>
        <dbReference type="ChEBI" id="CHEBI:15343"/>
        <dbReference type="ChEBI" id="CHEBI:59776"/>
        <dbReference type="ChEBI" id="CHEBI:62877"/>
        <dbReference type="EC" id="4.1.2.4"/>
    </reaction>
</comment>
<dbReference type="UniPathway" id="UPA00002">
    <property type="reaction ID" value="UER00468"/>
</dbReference>
<keyword evidence="2 7" id="KW-0963">Cytoplasm</keyword>